<dbReference type="EMBL" id="KB305619">
    <property type="protein sequence ID" value="ELU00871.1"/>
    <property type="molecule type" value="Genomic_DNA"/>
</dbReference>
<dbReference type="STRING" id="283909.R7U429"/>
<reference evidence="6" key="1">
    <citation type="journal article" date="2013" name="Nature">
        <title>Insights into bilaterian evolution from three spiralian genomes.</title>
        <authorList>
            <person name="Simakov O."/>
            <person name="Marletaz F."/>
            <person name="Cho S.J."/>
            <person name="Edsinger-Gonzales E."/>
            <person name="Havlak P."/>
            <person name="Hellsten U."/>
            <person name="Kuo D.H."/>
            <person name="Larsson T."/>
            <person name="Lv J."/>
            <person name="Arendt D."/>
            <person name="Savage R."/>
            <person name="Osoegawa K."/>
            <person name="de Jong P."/>
            <person name="Grimwood J."/>
            <person name="Chapman J.A."/>
            <person name="Shapiro H."/>
            <person name="Aerts A."/>
            <person name="Otillar R.P."/>
            <person name="Terry A.Y."/>
            <person name="Boore J.L."/>
            <person name="Grigoriev I.V."/>
            <person name="Lindberg D.R."/>
            <person name="Seaver E.C."/>
            <person name="Weisblat D.A."/>
            <person name="Putnam N.H."/>
            <person name="Rokhsar D.S."/>
        </authorList>
    </citation>
    <scope>NUCLEOTIDE SEQUENCE</scope>
    <source>
        <strain evidence="6">I ESC-2004</strain>
    </source>
</reference>
<feature type="non-terminal residue" evidence="6">
    <location>
        <position position="1"/>
    </location>
</feature>
<gene>
    <name evidence="6" type="ORF">CAPTEDRAFT_102180</name>
</gene>
<dbReference type="Gene3D" id="3.20.20.80">
    <property type="entry name" value="Glycosidases"/>
    <property type="match status" value="1"/>
</dbReference>
<comment type="similarity">
    <text evidence="1">Belongs to the glycosyl hydrolase 10 (cellulase F) family.</text>
</comment>
<dbReference type="InterPro" id="IPR044846">
    <property type="entry name" value="GH10"/>
</dbReference>
<keyword evidence="4" id="KW-0624">Polysaccharide degradation</keyword>
<evidence type="ECO:0000256" key="4">
    <source>
        <dbReference type="ARBA" id="ARBA00023326"/>
    </source>
</evidence>
<keyword evidence="2" id="KW-0378">Hydrolase</keyword>
<dbReference type="PANTHER" id="PTHR31490">
    <property type="entry name" value="GLYCOSYL HYDROLASE"/>
    <property type="match status" value="1"/>
</dbReference>
<dbReference type="InterPro" id="IPR001000">
    <property type="entry name" value="GH10_dom"/>
</dbReference>
<evidence type="ECO:0000259" key="5">
    <source>
        <dbReference type="PROSITE" id="PS51760"/>
    </source>
</evidence>
<evidence type="ECO:0000256" key="3">
    <source>
        <dbReference type="ARBA" id="ARBA00023277"/>
    </source>
</evidence>
<evidence type="ECO:0000256" key="1">
    <source>
        <dbReference type="ARBA" id="ARBA00007495"/>
    </source>
</evidence>
<name>R7U429_CAPTE</name>
<dbReference type="InterPro" id="IPR017853">
    <property type="entry name" value="GH"/>
</dbReference>
<proteinExistence type="inferred from homology"/>
<dbReference type="PROSITE" id="PS51760">
    <property type="entry name" value="GH10_2"/>
    <property type="match status" value="1"/>
</dbReference>
<dbReference type="GO" id="GO:0031176">
    <property type="term" value="F:endo-1,4-beta-xylanase activity"/>
    <property type="evidence" value="ECO:0007669"/>
    <property type="project" value="UniProtKB-ARBA"/>
</dbReference>
<dbReference type="SMART" id="SM00633">
    <property type="entry name" value="Glyco_10"/>
    <property type="match status" value="1"/>
</dbReference>
<dbReference type="PANTHER" id="PTHR31490:SF1">
    <property type="entry name" value="ENDO-1,4-BETA-XYLANASE 1"/>
    <property type="match status" value="1"/>
</dbReference>
<dbReference type="GO" id="GO:0000272">
    <property type="term" value="P:polysaccharide catabolic process"/>
    <property type="evidence" value="ECO:0007669"/>
    <property type="project" value="UniProtKB-KW"/>
</dbReference>
<dbReference type="SUPFAM" id="SSF51445">
    <property type="entry name" value="(Trans)glycosidases"/>
    <property type="match status" value="1"/>
</dbReference>
<dbReference type="PRINTS" id="PR00134">
    <property type="entry name" value="GLHYDRLASE10"/>
</dbReference>
<evidence type="ECO:0000256" key="2">
    <source>
        <dbReference type="ARBA" id="ARBA00022801"/>
    </source>
</evidence>
<protein>
    <recommendedName>
        <fullName evidence="5">GH10 domain-containing protein</fullName>
    </recommendedName>
</protein>
<organism evidence="6">
    <name type="scientific">Capitella teleta</name>
    <name type="common">Polychaete worm</name>
    <dbReference type="NCBI Taxonomy" id="283909"/>
    <lineage>
        <taxon>Eukaryota</taxon>
        <taxon>Metazoa</taxon>
        <taxon>Spiralia</taxon>
        <taxon>Lophotrochozoa</taxon>
        <taxon>Annelida</taxon>
        <taxon>Polychaeta</taxon>
        <taxon>Sedentaria</taxon>
        <taxon>Scolecida</taxon>
        <taxon>Capitellidae</taxon>
        <taxon>Capitella</taxon>
    </lineage>
</organism>
<evidence type="ECO:0000313" key="6">
    <source>
        <dbReference type="EMBL" id="ELU00871.1"/>
    </source>
</evidence>
<dbReference type="Pfam" id="PF00331">
    <property type="entry name" value="Glyco_hydro_10"/>
    <property type="match status" value="1"/>
</dbReference>
<dbReference type="InParanoid" id="R7U429"/>
<sequence>VPVKGHCLIWGMDDKVPSWMLKEDVTVEVDRRLQYMSELYRGRFEQWDVYNEQLHGTWFEEKTGNANFINDTFEKAHRLNPGTKLFLNDFNLLNGPGYTGAMVHLAKKLIGQGAPVHGIGMQSHFPNEKKLDIDVLARRLEILGEAGLPLWATEFDVNITDATSKANWYEDVLYLLYADPNVEGIIIWGFWSKFHWRPDAALVEGMDFQENESGRRVRSLWNDVWSTRATITPNSHNSSLVVRAFHGEYDIDVWVESELMTTLQVDVLDSSPSTSIDISI</sequence>
<keyword evidence="3" id="KW-0119">Carbohydrate metabolism</keyword>
<dbReference type="OrthoDB" id="1650875at2759"/>
<feature type="domain" description="GH10" evidence="5">
    <location>
        <begin position="1"/>
        <end position="220"/>
    </location>
</feature>
<dbReference type="AlphaFoldDB" id="R7U429"/>
<accession>R7U429</accession>